<dbReference type="AlphaFoldDB" id="A0A383RC16"/>
<proteinExistence type="predicted"/>
<name>A0A383RC16_PAEAL</name>
<evidence type="ECO:0000256" key="1">
    <source>
        <dbReference type="ARBA" id="ARBA00022603"/>
    </source>
</evidence>
<dbReference type="PANTHER" id="PTHR43861">
    <property type="entry name" value="TRANS-ACONITATE 2-METHYLTRANSFERASE-RELATED"/>
    <property type="match status" value="1"/>
</dbReference>
<sequence>MTHKGYIPAMKFHWLTPVYDPMLKWAMKENKFKTHLVQHGNLKPGQRILDLACGTGTLTLMLKQAQGETEIVGLDADPEVLAIAKKKAVQNKMDIDFQQGMSTDLPFPDAHLDQVFSSLFFHHLTLDMKRRTIEELHRTLRPGGTINIIDFDKPKNSWMRLAFYPIQWLDGFRTTRDHVHGILPELYRECGFENVQQTGQFSTIFGTLRSYHAQKPPV</sequence>
<reference evidence="5" key="1">
    <citation type="submission" date="2018-08" db="EMBL/GenBank/DDBJ databases">
        <authorList>
            <person name="Chevrot R."/>
        </authorList>
    </citation>
    <scope>NUCLEOTIDE SEQUENCE [LARGE SCALE GENOMIC DNA]</scope>
</reference>
<dbReference type="GO" id="GO:0032259">
    <property type="term" value="P:methylation"/>
    <property type="evidence" value="ECO:0007669"/>
    <property type="project" value="UniProtKB-KW"/>
</dbReference>
<keyword evidence="1 4" id="KW-0489">Methyltransferase</keyword>
<keyword evidence="2 4" id="KW-0808">Transferase</keyword>
<dbReference type="Proteomes" id="UP000304148">
    <property type="component" value="Chromosome"/>
</dbReference>
<evidence type="ECO:0000313" key="4">
    <source>
        <dbReference type="EMBL" id="SYX83839.1"/>
    </source>
</evidence>
<dbReference type="Pfam" id="PF13649">
    <property type="entry name" value="Methyltransf_25"/>
    <property type="match status" value="1"/>
</dbReference>
<dbReference type="EMBL" id="LS992241">
    <property type="protein sequence ID" value="SYX83839.1"/>
    <property type="molecule type" value="Genomic_DNA"/>
</dbReference>
<accession>A0A383RC16</accession>
<protein>
    <submittedName>
        <fullName evidence="4">Methyltransferase type 11</fullName>
    </submittedName>
</protein>
<feature type="domain" description="Methyltransferase" evidence="3">
    <location>
        <begin position="48"/>
        <end position="144"/>
    </location>
</feature>
<dbReference type="GO" id="GO:0008168">
    <property type="term" value="F:methyltransferase activity"/>
    <property type="evidence" value="ECO:0007669"/>
    <property type="project" value="UniProtKB-KW"/>
</dbReference>
<gene>
    <name evidence="4" type="ORF">PBLR_12261</name>
</gene>
<dbReference type="Gene3D" id="3.40.50.150">
    <property type="entry name" value="Vaccinia Virus protein VP39"/>
    <property type="match status" value="1"/>
</dbReference>
<evidence type="ECO:0000256" key="2">
    <source>
        <dbReference type="ARBA" id="ARBA00022679"/>
    </source>
</evidence>
<evidence type="ECO:0000259" key="3">
    <source>
        <dbReference type="Pfam" id="PF13649"/>
    </source>
</evidence>
<dbReference type="CDD" id="cd02440">
    <property type="entry name" value="AdoMet_MTases"/>
    <property type="match status" value="1"/>
</dbReference>
<dbReference type="PANTHER" id="PTHR43861:SF1">
    <property type="entry name" value="TRANS-ACONITATE 2-METHYLTRANSFERASE"/>
    <property type="match status" value="1"/>
</dbReference>
<dbReference type="InterPro" id="IPR029063">
    <property type="entry name" value="SAM-dependent_MTases_sf"/>
</dbReference>
<organism evidence="4 5">
    <name type="scientific">Paenibacillus alvei</name>
    <name type="common">Bacillus alvei</name>
    <dbReference type="NCBI Taxonomy" id="44250"/>
    <lineage>
        <taxon>Bacteria</taxon>
        <taxon>Bacillati</taxon>
        <taxon>Bacillota</taxon>
        <taxon>Bacilli</taxon>
        <taxon>Bacillales</taxon>
        <taxon>Paenibacillaceae</taxon>
        <taxon>Paenibacillus</taxon>
    </lineage>
</organism>
<evidence type="ECO:0000313" key="5">
    <source>
        <dbReference type="Proteomes" id="UP000304148"/>
    </source>
</evidence>
<dbReference type="InterPro" id="IPR041698">
    <property type="entry name" value="Methyltransf_25"/>
</dbReference>
<dbReference type="SUPFAM" id="SSF53335">
    <property type="entry name" value="S-adenosyl-L-methionine-dependent methyltransferases"/>
    <property type="match status" value="1"/>
</dbReference>
<dbReference type="RefSeq" id="WP_138185845.1">
    <property type="nucleotide sequence ID" value="NZ_LS992241.1"/>
</dbReference>